<dbReference type="InterPro" id="IPR001296">
    <property type="entry name" value="Glyco_trans_1"/>
</dbReference>
<evidence type="ECO:0000256" key="2">
    <source>
        <dbReference type="ARBA" id="ARBA00022679"/>
    </source>
</evidence>
<dbReference type="Pfam" id="PF00534">
    <property type="entry name" value="Glycos_transf_1"/>
    <property type="match status" value="1"/>
</dbReference>
<evidence type="ECO:0000256" key="1">
    <source>
        <dbReference type="ARBA" id="ARBA00022676"/>
    </source>
</evidence>
<keyword evidence="2" id="KW-0808">Transferase</keyword>
<evidence type="ECO:0000313" key="4">
    <source>
        <dbReference type="EMBL" id="GBQ06620.1"/>
    </source>
</evidence>
<dbReference type="PANTHER" id="PTHR12526:SF510">
    <property type="entry name" value="D-INOSITOL 3-PHOSPHATE GLYCOSYLTRANSFERASE"/>
    <property type="match status" value="1"/>
</dbReference>
<evidence type="ECO:0000259" key="3">
    <source>
        <dbReference type="Pfam" id="PF00534"/>
    </source>
</evidence>
<gene>
    <name evidence="4" type="ORF">AA15669_1015</name>
</gene>
<dbReference type="SUPFAM" id="SSF53756">
    <property type="entry name" value="UDP-Glycosyltransferase/glycogen phosphorylase"/>
    <property type="match status" value="1"/>
</dbReference>
<keyword evidence="5" id="KW-1185">Reference proteome</keyword>
<dbReference type="Proteomes" id="UP001062901">
    <property type="component" value="Unassembled WGS sequence"/>
</dbReference>
<dbReference type="EMBL" id="BAQD01000014">
    <property type="protein sequence ID" value="GBQ06620.1"/>
    <property type="molecule type" value="Genomic_DNA"/>
</dbReference>
<name>A0ABQ0NYI1_9PROT</name>
<accession>A0ABQ0NYI1</accession>
<comment type="caution">
    <text evidence="4">The sequence shown here is derived from an EMBL/GenBank/DDBJ whole genome shotgun (WGS) entry which is preliminary data.</text>
</comment>
<keyword evidence="1" id="KW-0328">Glycosyltransferase</keyword>
<reference evidence="4" key="1">
    <citation type="submission" date="2013-04" db="EMBL/GenBank/DDBJ databases">
        <title>The genome sequencing project of 58 acetic acid bacteria.</title>
        <authorList>
            <person name="Okamoto-Kainuma A."/>
            <person name="Ishikawa M."/>
            <person name="Umino S."/>
            <person name="Koizumi Y."/>
            <person name="Shiwa Y."/>
            <person name="Yoshikawa H."/>
            <person name="Matsutani M."/>
            <person name="Matsushita K."/>
        </authorList>
    </citation>
    <scope>NUCLEOTIDE SEQUENCE</scope>
    <source>
        <strain evidence="4">DSM 15669</strain>
    </source>
</reference>
<protein>
    <submittedName>
        <fullName evidence="4">Glycosyltransferase</fullName>
    </submittedName>
</protein>
<evidence type="ECO:0000313" key="5">
    <source>
        <dbReference type="Proteomes" id="UP001062901"/>
    </source>
</evidence>
<organism evidence="4 5">
    <name type="scientific">Saccharibacter floricola DSM 15669</name>
    <dbReference type="NCBI Taxonomy" id="1123227"/>
    <lineage>
        <taxon>Bacteria</taxon>
        <taxon>Pseudomonadati</taxon>
        <taxon>Pseudomonadota</taxon>
        <taxon>Alphaproteobacteria</taxon>
        <taxon>Acetobacterales</taxon>
        <taxon>Acetobacteraceae</taxon>
        <taxon>Saccharibacter</taxon>
    </lineage>
</organism>
<feature type="domain" description="Glycosyl transferase family 1" evidence="3">
    <location>
        <begin position="1"/>
        <end position="153"/>
    </location>
</feature>
<dbReference type="PANTHER" id="PTHR12526">
    <property type="entry name" value="GLYCOSYLTRANSFERASE"/>
    <property type="match status" value="1"/>
</dbReference>
<dbReference type="Gene3D" id="3.40.50.2000">
    <property type="entry name" value="Glycogen Phosphorylase B"/>
    <property type="match status" value="1"/>
</dbReference>
<proteinExistence type="predicted"/>
<sequence>MLMVARLVRHKGLPELLQAIAMVPQAELWLVGERLPSDHGDDMACILAAAQQTLGSRLRVFGARDDVVRFMQAADLFVLPSFFEGLPMVIVEAMLCGLPVVASDIPGPQEQIVTGETGWLVPAGDSLALARAIAWMIHHPQECQQMGRASRKRACSCYEEKHVLTRMVQTLTGA</sequence>